<evidence type="ECO:0000313" key="2">
    <source>
        <dbReference type="EMBL" id="EGG22602.1"/>
    </source>
</evidence>
<dbReference type="GeneID" id="14874297"/>
<keyword evidence="3" id="KW-1185">Reference proteome</keyword>
<dbReference type="EMBL" id="GL883009">
    <property type="protein sequence ID" value="EGG22602.1"/>
    <property type="molecule type" value="Genomic_DNA"/>
</dbReference>
<proteinExistence type="predicted"/>
<dbReference type="KEGG" id="dfa:DFA_04732"/>
<name>F4PQD9_CACFS</name>
<gene>
    <name evidence="2" type="ORF">DFA_04732</name>
</gene>
<accession>F4PQD9</accession>
<reference evidence="3" key="1">
    <citation type="journal article" date="2011" name="Genome Res.">
        <title>Phylogeny-wide analysis of social amoeba genomes highlights ancient origins for complex intercellular communication.</title>
        <authorList>
            <person name="Heidel A.J."/>
            <person name="Lawal H.M."/>
            <person name="Felder M."/>
            <person name="Schilde C."/>
            <person name="Helps N.R."/>
            <person name="Tunggal B."/>
            <person name="Rivero F."/>
            <person name="John U."/>
            <person name="Schleicher M."/>
            <person name="Eichinger L."/>
            <person name="Platzer M."/>
            <person name="Noegel A.A."/>
            <person name="Schaap P."/>
            <person name="Gloeckner G."/>
        </authorList>
    </citation>
    <scope>NUCLEOTIDE SEQUENCE [LARGE SCALE GENOMIC DNA]</scope>
    <source>
        <strain evidence="3">SH3</strain>
    </source>
</reference>
<dbReference type="Proteomes" id="UP000007797">
    <property type="component" value="Unassembled WGS sequence"/>
</dbReference>
<protein>
    <submittedName>
        <fullName evidence="2">Uncharacterized protein</fullName>
    </submittedName>
</protein>
<dbReference type="AlphaFoldDB" id="F4PQD9"/>
<evidence type="ECO:0000313" key="3">
    <source>
        <dbReference type="Proteomes" id="UP000007797"/>
    </source>
</evidence>
<feature type="compositionally biased region" description="Basic and acidic residues" evidence="1">
    <location>
        <begin position="55"/>
        <end position="69"/>
    </location>
</feature>
<evidence type="ECO:0000256" key="1">
    <source>
        <dbReference type="SAM" id="MobiDB-lite"/>
    </source>
</evidence>
<organism evidence="2 3">
    <name type="scientific">Cavenderia fasciculata</name>
    <name type="common">Slime mold</name>
    <name type="synonym">Dictyostelium fasciculatum</name>
    <dbReference type="NCBI Taxonomy" id="261658"/>
    <lineage>
        <taxon>Eukaryota</taxon>
        <taxon>Amoebozoa</taxon>
        <taxon>Evosea</taxon>
        <taxon>Eumycetozoa</taxon>
        <taxon>Dictyostelia</taxon>
        <taxon>Acytosteliales</taxon>
        <taxon>Cavenderiaceae</taxon>
        <taxon>Cavenderia</taxon>
    </lineage>
</organism>
<dbReference type="RefSeq" id="XP_004360453.1">
    <property type="nucleotide sequence ID" value="XM_004360396.1"/>
</dbReference>
<sequence length="69" mass="7503">MLFNVLQSLGNTINPSHMNSSYQFTSISTTSSQGISYTADNDAWRRRGGGQGGGPRRDDNMGGYSLKKD</sequence>
<feature type="region of interest" description="Disordered" evidence="1">
    <location>
        <begin position="33"/>
        <end position="69"/>
    </location>
</feature>